<dbReference type="OrthoDB" id="9997412at2"/>
<dbReference type="RefSeq" id="WP_131171623.1">
    <property type="nucleotide sequence ID" value="NZ_FXTL01000008.1"/>
</dbReference>
<feature type="transmembrane region" description="Helical" evidence="2">
    <location>
        <begin position="85"/>
        <end position="106"/>
    </location>
</feature>
<accession>A0A4Q9KLD4</accession>
<feature type="region of interest" description="Disordered" evidence="1">
    <location>
        <begin position="189"/>
        <end position="251"/>
    </location>
</feature>
<dbReference type="Proteomes" id="UP000291933">
    <property type="component" value="Unassembled WGS sequence"/>
</dbReference>
<evidence type="ECO:0000313" key="3">
    <source>
        <dbReference type="EMBL" id="TBT95327.1"/>
    </source>
</evidence>
<keyword evidence="2" id="KW-0472">Membrane</keyword>
<keyword evidence="4" id="KW-1185">Reference proteome</keyword>
<evidence type="ECO:0000256" key="1">
    <source>
        <dbReference type="SAM" id="MobiDB-lite"/>
    </source>
</evidence>
<feature type="transmembrane region" description="Helical" evidence="2">
    <location>
        <begin position="55"/>
        <end position="73"/>
    </location>
</feature>
<name>A0A4Q9KLD4_PROTD</name>
<comment type="caution">
    <text evidence="3">The sequence shown here is derived from an EMBL/GenBank/DDBJ whole genome shotgun (WGS) entry which is preliminary data.</text>
</comment>
<gene>
    <name evidence="3" type="ORF">ET996_05825</name>
</gene>
<protein>
    <submittedName>
        <fullName evidence="3">Uncharacterized protein</fullName>
    </submittedName>
</protein>
<dbReference type="AlphaFoldDB" id="A0A4Q9KLD4"/>
<reference evidence="3 4" key="1">
    <citation type="submission" date="2019-01" db="EMBL/GenBank/DDBJ databases">
        <title>Lactibacter flavus gen. nov., sp. nov., a novel bacterium of the family Propionibacteriaceae isolated from raw milk and dairy products.</title>
        <authorList>
            <person name="Huptas C."/>
            <person name="Wenning M."/>
            <person name="Breitenwieser F."/>
            <person name="Doll E."/>
            <person name="Von Neubeck M."/>
            <person name="Busse H.-J."/>
            <person name="Scherer S."/>
        </authorList>
    </citation>
    <scope>NUCLEOTIDE SEQUENCE [LARGE SCALE GENOMIC DNA]</scope>
    <source>
        <strain evidence="3 4">DSM 22130</strain>
    </source>
</reference>
<organism evidence="3 4">
    <name type="scientific">Propioniciclava tarda</name>
    <dbReference type="NCBI Taxonomy" id="433330"/>
    <lineage>
        <taxon>Bacteria</taxon>
        <taxon>Bacillati</taxon>
        <taxon>Actinomycetota</taxon>
        <taxon>Actinomycetes</taxon>
        <taxon>Propionibacteriales</taxon>
        <taxon>Propionibacteriaceae</taxon>
        <taxon>Propioniciclava</taxon>
    </lineage>
</organism>
<feature type="transmembrane region" description="Helical" evidence="2">
    <location>
        <begin position="118"/>
        <end position="139"/>
    </location>
</feature>
<dbReference type="EMBL" id="SDMR01000005">
    <property type="protein sequence ID" value="TBT95327.1"/>
    <property type="molecule type" value="Genomic_DNA"/>
</dbReference>
<keyword evidence="2" id="KW-0812">Transmembrane</keyword>
<sequence length="251" mass="25987">MLDSLKKVREPAAWAVMVIIVGFMVLNAARLVFVLTRGEVPVFAAFADIANNSTNLTLVAALVALVCLCLFIAPASPRSTTIARWAAIIVTVGTVLTIVATLLGLWASNGVLGVIFELLGGLLDITLKAGAAFALWTIYRAVEAGRMQTPAAEPVVESPRAITDDAPPVWRAAEASGSVWKTAADAASGAGPARLSDAPDVPKRAVEAPTEAPYTPAGAWAANPRTKQGAAEAMGWRRIGGGSSTTSEPEA</sequence>
<evidence type="ECO:0000256" key="2">
    <source>
        <dbReference type="SAM" id="Phobius"/>
    </source>
</evidence>
<feature type="transmembrane region" description="Helical" evidence="2">
    <location>
        <begin position="12"/>
        <end position="35"/>
    </location>
</feature>
<keyword evidence="2" id="KW-1133">Transmembrane helix</keyword>
<evidence type="ECO:0000313" key="4">
    <source>
        <dbReference type="Proteomes" id="UP000291933"/>
    </source>
</evidence>
<proteinExistence type="predicted"/>